<dbReference type="InterPro" id="IPR009875">
    <property type="entry name" value="PilZ_domain"/>
</dbReference>
<dbReference type="AlphaFoldDB" id="A0A1F6U3V7"/>
<name>A0A1F6U3V7_9PROT</name>
<dbReference type="Proteomes" id="UP000179037">
    <property type="component" value="Unassembled WGS sequence"/>
</dbReference>
<proteinExistence type="predicted"/>
<sequence length="91" mass="10277">MERRVQERQEVSLAVEVINPPHLGKVNLLTRDISKTGAFILLKKEQCLPVGRVVSLRMPGILWGEEQSTVSARVVRVTEEGMGLQFPDFDF</sequence>
<evidence type="ECO:0000313" key="3">
    <source>
        <dbReference type="Proteomes" id="UP000179037"/>
    </source>
</evidence>
<gene>
    <name evidence="2" type="ORF">A3A87_08415</name>
</gene>
<dbReference type="Pfam" id="PF07238">
    <property type="entry name" value="PilZ"/>
    <property type="match status" value="1"/>
</dbReference>
<evidence type="ECO:0000313" key="2">
    <source>
        <dbReference type="EMBL" id="OGI52027.1"/>
    </source>
</evidence>
<protein>
    <recommendedName>
        <fullName evidence="1">PilZ domain-containing protein</fullName>
    </recommendedName>
</protein>
<feature type="domain" description="PilZ" evidence="1">
    <location>
        <begin position="2"/>
        <end position="89"/>
    </location>
</feature>
<dbReference type="EMBL" id="MFTC01000028">
    <property type="protein sequence ID" value="OGI52027.1"/>
    <property type="molecule type" value="Genomic_DNA"/>
</dbReference>
<dbReference type="SUPFAM" id="SSF141371">
    <property type="entry name" value="PilZ domain-like"/>
    <property type="match status" value="1"/>
</dbReference>
<dbReference type="GO" id="GO:0035438">
    <property type="term" value="F:cyclic-di-GMP binding"/>
    <property type="evidence" value="ECO:0007669"/>
    <property type="project" value="InterPro"/>
</dbReference>
<reference evidence="2 3" key="1">
    <citation type="journal article" date="2016" name="Nat. Commun.">
        <title>Thousands of microbial genomes shed light on interconnected biogeochemical processes in an aquifer system.</title>
        <authorList>
            <person name="Anantharaman K."/>
            <person name="Brown C.T."/>
            <person name="Hug L.A."/>
            <person name="Sharon I."/>
            <person name="Castelle C.J."/>
            <person name="Probst A.J."/>
            <person name="Thomas B.C."/>
            <person name="Singh A."/>
            <person name="Wilkins M.J."/>
            <person name="Karaoz U."/>
            <person name="Brodie E.L."/>
            <person name="Williams K.H."/>
            <person name="Hubbard S.S."/>
            <person name="Banfield J.F."/>
        </authorList>
    </citation>
    <scope>NUCLEOTIDE SEQUENCE [LARGE SCALE GENOMIC DNA]</scope>
</reference>
<organism evidence="2 3">
    <name type="scientific">Candidatus Muproteobacteria bacterium RIFCSPLOWO2_01_FULL_60_18</name>
    <dbReference type="NCBI Taxonomy" id="1817768"/>
    <lineage>
        <taxon>Bacteria</taxon>
        <taxon>Pseudomonadati</taxon>
        <taxon>Pseudomonadota</taxon>
        <taxon>Candidatus Muproteobacteria</taxon>
    </lineage>
</organism>
<accession>A0A1F6U3V7</accession>
<dbReference type="Gene3D" id="2.40.10.220">
    <property type="entry name" value="predicted glycosyltransferase like domains"/>
    <property type="match status" value="1"/>
</dbReference>
<evidence type="ECO:0000259" key="1">
    <source>
        <dbReference type="Pfam" id="PF07238"/>
    </source>
</evidence>
<comment type="caution">
    <text evidence="2">The sequence shown here is derived from an EMBL/GenBank/DDBJ whole genome shotgun (WGS) entry which is preliminary data.</text>
</comment>